<evidence type="ECO:0000313" key="2">
    <source>
        <dbReference type="Proteomes" id="UP000183085"/>
    </source>
</evidence>
<dbReference type="PROSITE" id="PS51257">
    <property type="entry name" value="PROKAR_LIPOPROTEIN"/>
    <property type="match status" value="1"/>
</dbReference>
<organism evidence="1 2">
    <name type="scientific">Candidatus Desantisbacteria bacterium CG2_30_40_21</name>
    <dbReference type="NCBI Taxonomy" id="1817895"/>
    <lineage>
        <taxon>Bacteria</taxon>
        <taxon>Candidatus Desantisiibacteriota</taxon>
    </lineage>
</organism>
<name>A0A1J5DS30_9BACT</name>
<comment type="caution">
    <text evidence="1">The sequence shown here is derived from an EMBL/GenBank/DDBJ whole genome shotgun (WGS) entry which is preliminary data.</text>
</comment>
<evidence type="ECO:0000313" key="1">
    <source>
        <dbReference type="EMBL" id="OIP38881.1"/>
    </source>
</evidence>
<dbReference type="EMBL" id="MNYI01000166">
    <property type="protein sequence ID" value="OIP38881.1"/>
    <property type="molecule type" value="Genomic_DNA"/>
</dbReference>
<protein>
    <submittedName>
        <fullName evidence="1">Uncharacterized protein</fullName>
    </submittedName>
</protein>
<dbReference type="STRING" id="1817895.AUJ95_06180"/>
<proteinExistence type="predicted"/>
<accession>A0A1J5DS30</accession>
<sequence>MIQRLIVLIILLTFFSACSKVESKQIFRAKKNVSSYARDLPGVKKHEIIAVKCVKDSEDARKFLEKNGVTSNIIKVNSGDIVLIVRVFYRFQWMGKNIIFVCDSRGKAKDLIERTRTEKPYMKW</sequence>
<gene>
    <name evidence="1" type="ORF">AUJ95_06180</name>
</gene>
<dbReference type="Proteomes" id="UP000183085">
    <property type="component" value="Unassembled WGS sequence"/>
</dbReference>
<dbReference type="AlphaFoldDB" id="A0A1J5DS30"/>
<reference evidence="1 2" key="1">
    <citation type="journal article" date="2016" name="Environ. Microbiol.">
        <title>Genomic resolution of a cold subsurface aquifer community provides metabolic insights for novel microbes adapted to high CO concentrations.</title>
        <authorList>
            <person name="Probst A.J."/>
            <person name="Castelle C.J."/>
            <person name="Singh A."/>
            <person name="Brown C.T."/>
            <person name="Anantharaman K."/>
            <person name="Sharon I."/>
            <person name="Hug L.A."/>
            <person name="Burstein D."/>
            <person name="Emerson J.B."/>
            <person name="Thomas B.C."/>
            <person name="Banfield J.F."/>
        </authorList>
    </citation>
    <scope>NUCLEOTIDE SEQUENCE [LARGE SCALE GENOMIC DNA]</scope>
    <source>
        <strain evidence="1">CG2_30_40_21</strain>
    </source>
</reference>